<dbReference type="Pfam" id="PF13421">
    <property type="entry name" value="Band_7_1"/>
    <property type="match status" value="1"/>
</dbReference>
<proteinExistence type="predicted"/>
<reference evidence="2 3" key="1">
    <citation type="submission" date="2016-05" db="EMBL/GenBank/DDBJ databases">
        <title>Diversity and Homogeneity among Thermoacidophilic Verrucomicrobia Methanotrophs Linked with Geographical Origin.</title>
        <authorList>
            <person name="Erikstad H.-A."/>
            <person name="Smestad N.B."/>
            <person name="Ceballos R.M."/>
            <person name="Birkeland N.-K."/>
        </authorList>
    </citation>
    <scope>NUCLEOTIDE SEQUENCE [LARGE SCALE GENOMIC DNA]</scope>
    <source>
        <strain evidence="2 3">Phi</strain>
    </source>
</reference>
<feature type="domain" description="SPFH" evidence="1">
    <location>
        <begin position="41"/>
        <end position="234"/>
    </location>
</feature>
<dbReference type="Proteomes" id="UP000297713">
    <property type="component" value="Unassembled WGS sequence"/>
</dbReference>
<evidence type="ECO:0000313" key="2">
    <source>
        <dbReference type="EMBL" id="TFE69197.1"/>
    </source>
</evidence>
<dbReference type="AlphaFoldDB" id="A0A4Y8PD05"/>
<dbReference type="EMBL" id="LXQC01000130">
    <property type="protein sequence ID" value="TFE69197.1"/>
    <property type="molecule type" value="Genomic_DNA"/>
</dbReference>
<organism evidence="2 3">
    <name type="scientific">Methylacidiphilum caldifontis</name>
    <dbReference type="NCBI Taxonomy" id="2795386"/>
    <lineage>
        <taxon>Bacteria</taxon>
        <taxon>Pseudomonadati</taxon>
        <taxon>Verrucomicrobiota</taxon>
        <taxon>Methylacidiphilae</taxon>
        <taxon>Methylacidiphilales</taxon>
        <taxon>Methylacidiphilaceae</taxon>
        <taxon>Methylacidiphilum (ex Ratnadevi et al. 2023)</taxon>
    </lineage>
</organism>
<accession>A0A4Y8PD05</accession>
<gene>
    <name evidence="2" type="ORF">A7Q10_11260</name>
</gene>
<sequence length="274" mass="30300">MVKSVAANFIGKGVIIVAIRNVISTLTSSGEETMGPDVLLFHYPGNDIMNGSLLTVESNHFCVLKSRGAILNVYETGQYPVETPQKVLIGAIQQAFYGGQSPWQYEAIYVNRAKLVIRTEGRALSAEMAPLHYQVDYYIHVDTKDDALKLVQHMPYQGHFIKTSEVNAYAGPVLEQAINQICQVTPLEQINEHIHDITELVTAHLQEFLAVYGITLNNVKVLVSPADELMKRLISLRAFGLSEDQAARYYLAFLMADKGLITAPNAVTNTGFTV</sequence>
<keyword evidence="3" id="KW-1185">Reference proteome</keyword>
<dbReference type="InterPro" id="IPR033880">
    <property type="entry name" value="SPFH_YdjI"/>
</dbReference>
<evidence type="ECO:0000313" key="3">
    <source>
        <dbReference type="Proteomes" id="UP000297713"/>
    </source>
</evidence>
<feature type="non-terminal residue" evidence="2">
    <location>
        <position position="274"/>
    </location>
</feature>
<evidence type="ECO:0000259" key="1">
    <source>
        <dbReference type="Pfam" id="PF13421"/>
    </source>
</evidence>
<name>A0A4Y8PD05_9BACT</name>
<protein>
    <recommendedName>
        <fullName evidence="1">SPFH domain-containing protein</fullName>
    </recommendedName>
</protein>
<comment type="caution">
    <text evidence="2">The sequence shown here is derived from an EMBL/GenBank/DDBJ whole genome shotgun (WGS) entry which is preliminary data.</text>
</comment>